<gene>
    <name evidence="2" type="ORF">FF36_05767</name>
</gene>
<protein>
    <submittedName>
        <fullName evidence="2">Uncharacterized protein</fullName>
    </submittedName>
</protein>
<proteinExistence type="predicted"/>
<evidence type="ECO:0000313" key="3">
    <source>
        <dbReference type="Proteomes" id="UP000032545"/>
    </source>
</evidence>
<organism evidence="2 3">
    <name type="scientific">Frankia torreyi</name>
    <dbReference type="NCBI Taxonomy" id="1856"/>
    <lineage>
        <taxon>Bacteria</taxon>
        <taxon>Bacillati</taxon>
        <taxon>Actinomycetota</taxon>
        <taxon>Actinomycetes</taxon>
        <taxon>Frankiales</taxon>
        <taxon>Frankiaceae</taxon>
        <taxon>Frankia</taxon>
    </lineage>
</organism>
<reference evidence="2 3" key="2">
    <citation type="journal article" date="2016" name="Genome Announc.">
        <title>Permanent Draft Genome Sequences for Two Variants of Frankia sp. Strain CpI1, the First Frankia Strain Isolated from Root Nodules of Comptonia peregrina.</title>
        <authorList>
            <person name="Oshone R."/>
            <person name="Hurst S.G.IV."/>
            <person name="Abebe-Akele F."/>
            <person name="Simpson S."/>
            <person name="Morris K."/>
            <person name="Thomas W.K."/>
            <person name="Tisa L.S."/>
        </authorList>
    </citation>
    <scope>NUCLEOTIDE SEQUENCE [LARGE SCALE GENOMIC DNA]</scope>
    <source>
        <strain evidence="3">CpI1-S</strain>
    </source>
</reference>
<dbReference type="RefSeq" id="WP_044888203.1">
    <property type="nucleotide sequence ID" value="NZ_JYFN01000077.1"/>
</dbReference>
<evidence type="ECO:0000313" key="2">
    <source>
        <dbReference type="EMBL" id="KJE19958.1"/>
    </source>
</evidence>
<name>A0A0D8B6P4_9ACTN</name>
<feature type="compositionally biased region" description="Polar residues" evidence="1">
    <location>
        <begin position="49"/>
        <end position="62"/>
    </location>
</feature>
<dbReference type="Proteomes" id="UP000032545">
    <property type="component" value="Unassembled WGS sequence"/>
</dbReference>
<evidence type="ECO:0000256" key="1">
    <source>
        <dbReference type="SAM" id="MobiDB-lite"/>
    </source>
</evidence>
<dbReference type="EMBL" id="JYFN01000077">
    <property type="protein sequence ID" value="KJE19958.1"/>
    <property type="molecule type" value="Genomic_DNA"/>
</dbReference>
<comment type="caution">
    <text evidence="2">The sequence shown here is derived from an EMBL/GenBank/DDBJ whole genome shotgun (WGS) entry which is preliminary data.</text>
</comment>
<dbReference type="AlphaFoldDB" id="A0A0D8B6P4"/>
<dbReference type="PATRIC" id="fig|1502723.3.peg.6388"/>
<feature type="region of interest" description="Disordered" evidence="1">
    <location>
        <begin position="32"/>
        <end position="62"/>
    </location>
</feature>
<accession>A0A0D8B6P4</accession>
<keyword evidence="3" id="KW-1185">Reference proteome</keyword>
<sequence length="62" mass="6385">MLGALAATWLAAWSARALSLRIVSLRAGVGWPPTGPSVRETVVPDIPSQRVSPGTGTGSDSR</sequence>
<reference evidence="3" key="1">
    <citation type="submission" date="2015-02" db="EMBL/GenBank/DDBJ databases">
        <title>Draft Genome of Frankia sp. CpI1-S.</title>
        <authorList>
            <person name="Oshone R.T."/>
            <person name="Ngom M."/>
            <person name="Ghodhbane-Gtari F."/>
            <person name="Gtari M."/>
            <person name="Morris K."/>
            <person name="Thomas K."/>
            <person name="Sen A."/>
            <person name="Tisa L.S."/>
        </authorList>
    </citation>
    <scope>NUCLEOTIDE SEQUENCE [LARGE SCALE GENOMIC DNA]</scope>
    <source>
        <strain evidence="3">CpI1-S</strain>
    </source>
</reference>